<evidence type="ECO:0000313" key="2">
    <source>
        <dbReference type="Proteomes" id="UP000887566"/>
    </source>
</evidence>
<feature type="compositionally biased region" description="Polar residues" evidence="1">
    <location>
        <begin position="59"/>
        <end position="79"/>
    </location>
</feature>
<evidence type="ECO:0000313" key="3">
    <source>
        <dbReference type="WBParaSite" id="PSAMB.scaffold2356size30986.g17506.t1"/>
    </source>
</evidence>
<feature type="region of interest" description="Disordered" evidence="1">
    <location>
        <begin position="403"/>
        <end position="431"/>
    </location>
</feature>
<feature type="region of interest" description="Disordered" evidence="1">
    <location>
        <begin position="39"/>
        <end position="80"/>
    </location>
</feature>
<feature type="compositionally biased region" description="Basic and acidic residues" evidence="1">
    <location>
        <begin position="43"/>
        <end position="58"/>
    </location>
</feature>
<feature type="region of interest" description="Disordered" evidence="1">
    <location>
        <begin position="443"/>
        <end position="498"/>
    </location>
</feature>
<dbReference type="AlphaFoldDB" id="A0A914VR91"/>
<reference evidence="3" key="1">
    <citation type="submission" date="2022-11" db="UniProtKB">
        <authorList>
            <consortium name="WormBaseParasite"/>
        </authorList>
    </citation>
    <scope>IDENTIFICATION</scope>
</reference>
<feature type="region of interest" description="Disordered" evidence="1">
    <location>
        <begin position="315"/>
        <end position="360"/>
    </location>
</feature>
<sequence length="560" mass="61545">MDELAQTDRETQEWLRDLDNFGMPPPQRHLNTAEEIVVNGYDSGDKKKSAVPAEKREITSVNTNSVASRSNGVAKANSNTHKDFVTGDANDPVFLEKVRKFQLINSHPYANKSRIETTKQIAEKGGASAAILTTNNNNKSYFVEPEKQTMTKEEVDQMTGDVRRSNRPVNPYAVNPYAIPTTPSPAPTSRPVSQQQHLHQHQHQNQQQQHQHQNQHHQNQHQQPAATTNGVSHHHLGVLDNGSSSAYSSYSSVGDSTIPAVFSASRAVPSPHEKTPPSENNSALPSPLSTSNHNVKRQFSGFAAAAPNYHANGYDSTRSNSARPGFLSPTESYVSGGKRSASYAPESNVSHARPSTASLDRNMRNGNHPIIEGVFHATPLRIIEADETPADLEDAYNRFERTLSNSLDGERSHLDTGRGPPSPRDGVVDRMPPVTKLCTSYTNTFTASPHRSSVNEPISPAGRKEASSSSSDMTNRSPTISTGSSIGGGGRVPPWRLANQMKPRSNSSLEALETQQRMFERLQDEVEQELASKNRPVYGERGDFSCALKRAFICPFKRMR</sequence>
<feature type="region of interest" description="Disordered" evidence="1">
    <location>
        <begin position="149"/>
        <end position="253"/>
    </location>
</feature>
<feature type="compositionally biased region" description="Polar residues" evidence="1">
    <location>
        <begin position="277"/>
        <end position="293"/>
    </location>
</feature>
<feature type="compositionally biased region" description="Low complexity" evidence="1">
    <location>
        <begin position="189"/>
        <end position="212"/>
    </location>
</feature>
<proteinExistence type="predicted"/>
<dbReference type="WBParaSite" id="PSAMB.scaffold2356size30986.g17506.t1">
    <property type="protein sequence ID" value="PSAMB.scaffold2356size30986.g17506.t1"/>
    <property type="gene ID" value="PSAMB.scaffold2356size30986.g17506"/>
</dbReference>
<evidence type="ECO:0000256" key="1">
    <source>
        <dbReference type="SAM" id="MobiDB-lite"/>
    </source>
</evidence>
<keyword evidence="2" id="KW-1185">Reference proteome</keyword>
<accession>A0A914VR91</accession>
<feature type="compositionally biased region" description="Polar residues" evidence="1">
    <location>
        <begin position="443"/>
        <end position="456"/>
    </location>
</feature>
<protein>
    <submittedName>
        <fullName evidence="3">Uncharacterized protein</fullName>
    </submittedName>
</protein>
<organism evidence="2 3">
    <name type="scientific">Plectus sambesii</name>
    <dbReference type="NCBI Taxonomy" id="2011161"/>
    <lineage>
        <taxon>Eukaryota</taxon>
        <taxon>Metazoa</taxon>
        <taxon>Ecdysozoa</taxon>
        <taxon>Nematoda</taxon>
        <taxon>Chromadorea</taxon>
        <taxon>Plectida</taxon>
        <taxon>Plectina</taxon>
        <taxon>Plectoidea</taxon>
        <taxon>Plectidae</taxon>
        <taxon>Plectus</taxon>
    </lineage>
</organism>
<feature type="region of interest" description="Disordered" evidence="1">
    <location>
        <begin position="266"/>
        <end position="293"/>
    </location>
</feature>
<feature type="compositionally biased region" description="Low complexity" evidence="1">
    <location>
        <begin position="243"/>
        <end position="252"/>
    </location>
</feature>
<feature type="compositionally biased region" description="Polar residues" evidence="1">
    <location>
        <begin position="467"/>
        <end position="478"/>
    </location>
</feature>
<dbReference type="Proteomes" id="UP000887566">
    <property type="component" value="Unplaced"/>
</dbReference>
<feature type="compositionally biased region" description="Polar residues" evidence="1">
    <location>
        <begin position="345"/>
        <end position="359"/>
    </location>
</feature>
<name>A0A914VR91_9BILA</name>